<dbReference type="Proteomes" id="UP000596661">
    <property type="component" value="Unassembled WGS sequence"/>
</dbReference>
<name>A0A803QN67_CANSA</name>
<dbReference type="Gramene" id="evm.model.10.288">
    <property type="protein sequence ID" value="cds.evm.model.10.288"/>
    <property type="gene ID" value="evm.TU.10.288"/>
</dbReference>
<keyword evidence="2" id="KW-1185">Reference proteome</keyword>
<reference evidence="1" key="1">
    <citation type="submission" date="2021-03" db="UniProtKB">
        <authorList>
            <consortium name="EnsemblPlants"/>
        </authorList>
    </citation>
    <scope>IDENTIFICATION</scope>
</reference>
<sequence>MSSLPKNQIPYSKEPSSSNIFSGLQPLDPAFLSLNPFSSFRDLEPTTLPPLHFSEVCSCPCFEQAALGLRTYATSRVVVAPPLAMCPFAIFPPIFTPVEAAKEELEVSEGSSTQMTAAHYPEIESTAQSENFEEVPVPTDISPSAFCISASSFPQELPQVASEIIHPSSFSNRRGWLAMRRMFQQRESFSV</sequence>
<dbReference type="EMBL" id="UZAU01000790">
    <property type="status" value="NOT_ANNOTATED_CDS"/>
    <property type="molecule type" value="Genomic_DNA"/>
</dbReference>
<dbReference type="EnsemblPlants" id="evm.model.10.288">
    <property type="protein sequence ID" value="cds.evm.model.10.288"/>
    <property type="gene ID" value="evm.TU.10.288"/>
</dbReference>
<dbReference type="AlphaFoldDB" id="A0A803QN67"/>
<organism evidence="1 2">
    <name type="scientific">Cannabis sativa</name>
    <name type="common">Hemp</name>
    <name type="synonym">Marijuana</name>
    <dbReference type="NCBI Taxonomy" id="3483"/>
    <lineage>
        <taxon>Eukaryota</taxon>
        <taxon>Viridiplantae</taxon>
        <taxon>Streptophyta</taxon>
        <taxon>Embryophyta</taxon>
        <taxon>Tracheophyta</taxon>
        <taxon>Spermatophyta</taxon>
        <taxon>Magnoliopsida</taxon>
        <taxon>eudicotyledons</taxon>
        <taxon>Gunneridae</taxon>
        <taxon>Pentapetalae</taxon>
        <taxon>rosids</taxon>
        <taxon>fabids</taxon>
        <taxon>Rosales</taxon>
        <taxon>Cannabaceae</taxon>
        <taxon>Cannabis</taxon>
    </lineage>
</organism>
<accession>A0A803QN67</accession>
<protein>
    <submittedName>
        <fullName evidence="1">Uncharacterized protein</fullName>
    </submittedName>
</protein>
<evidence type="ECO:0000313" key="1">
    <source>
        <dbReference type="EnsemblPlants" id="cds.evm.model.10.288"/>
    </source>
</evidence>
<evidence type="ECO:0000313" key="2">
    <source>
        <dbReference type="Proteomes" id="UP000596661"/>
    </source>
</evidence>
<proteinExistence type="predicted"/>